<dbReference type="GeneID" id="19164616"/>
<dbReference type="OrthoDB" id="4172364at2759"/>
<dbReference type="Proteomes" id="UP000019478">
    <property type="component" value="Unassembled WGS sequence"/>
</dbReference>
<dbReference type="STRING" id="1182542.W9YRR1"/>
<protein>
    <submittedName>
        <fullName evidence="1">Uncharacterized protein</fullName>
    </submittedName>
</protein>
<name>W9YRR1_9EURO</name>
<dbReference type="HOGENOM" id="CLU_2196616_0_0_1"/>
<proteinExistence type="predicted"/>
<sequence>MYGPLRGIGYAFDYIDDASREAVIEYVCPDKYRAWNFRPCGPGGHGSMEFRRAPGVVRPQTAIHWIAFTMASIDMAIQYSPDSLAGQVRQSTYLPEVYHPDFRVTPID</sequence>
<evidence type="ECO:0000313" key="2">
    <source>
        <dbReference type="Proteomes" id="UP000019478"/>
    </source>
</evidence>
<keyword evidence="2" id="KW-1185">Reference proteome</keyword>
<dbReference type="AlphaFoldDB" id="W9YRR1"/>
<accession>W9YRR1</accession>
<dbReference type="RefSeq" id="XP_007728816.1">
    <property type="nucleotide sequence ID" value="XM_007730626.1"/>
</dbReference>
<comment type="caution">
    <text evidence="1">The sequence shown here is derived from an EMBL/GenBank/DDBJ whole genome shotgun (WGS) entry which is preliminary data.</text>
</comment>
<dbReference type="EMBL" id="AMGY01000001">
    <property type="protein sequence ID" value="EXJ91926.1"/>
    <property type="molecule type" value="Genomic_DNA"/>
</dbReference>
<organism evidence="1 2">
    <name type="scientific">Capronia epimyces CBS 606.96</name>
    <dbReference type="NCBI Taxonomy" id="1182542"/>
    <lineage>
        <taxon>Eukaryota</taxon>
        <taxon>Fungi</taxon>
        <taxon>Dikarya</taxon>
        <taxon>Ascomycota</taxon>
        <taxon>Pezizomycotina</taxon>
        <taxon>Eurotiomycetes</taxon>
        <taxon>Chaetothyriomycetidae</taxon>
        <taxon>Chaetothyriales</taxon>
        <taxon>Herpotrichiellaceae</taxon>
        <taxon>Capronia</taxon>
    </lineage>
</organism>
<reference evidence="1 2" key="1">
    <citation type="submission" date="2013-03" db="EMBL/GenBank/DDBJ databases">
        <title>The Genome Sequence of Capronia epimyces CBS 606.96.</title>
        <authorList>
            <consortium name="The Broad Institute Genomics Platform"/>
            <person name="Cuomo C."/>
            <person name="de Hoog S."/>
            <person name="Gorbushina A."/>
            <person name="Walker B."/>
            <person name="Young S.K."/>
            <person name="Zeng Q."/>
            <person name="Gargeya S."/>
            <person name="Fitzgerald M."/>
            <person name="Haas B."/>
            <person name="Abouelleil A."/>
            <person name="Allen A.W."/>
            <person name="Alvarado L."/>
            <person name="Arachchi H.M."/>
            <person name="Berlin A.M."/>
            <person name="Chapman S.B."/>
            <person name="Gainer-Dewar J."/>
            <person name="Goldberg J."/>
            <person name="Griggs A."/>
            <person name="Gujja S."/>
            <person name="Hansen M."/>
            <person name="Howarth C."/>
            <person name="Imamovic A."/>
            <person name="Ireland A."/>
            <person name="Larimer J."/>
            <person name="McCowan C."/>
            <person name="Murphy C."/>
            <person name="Pearson M."/>
            <person name="Poon T.W."/>
            <person name="Priest M."/>
            <person name="Roberts A."/>
            <person name="Saif S."/>
            <person name="Shea T."/>
            <person name="Sisk P."/>
            <person name="Sykes S."/>
            <person name="Wortman J."/>
            <person name="Nusbaum C."/>
            <person name="Birren B."/>
        </authorList>
    </citation>
    <scope>NUCLEOTIDE SEQUENCE [LARGE SCALE GENOMIC DNA]</scope>
    <source>
        <strain evidence="1 2">CBS 606.96</strain>
    </source>
</reference>
<evidence type="ECO:0000313" key="1">
    <source>
        <dbReference type="EMBL" id="EXJ91926.1"/>
    </source>
</evidence>
<gene>
    <name evidence="1" type="ORF">A1O3_00476</name>
</gene>